<dbReference type="GO" id="GO:0005739">
    <property type="term" value="C:mitochondrion"/>
    <property type="evidence" value="ECO:0007669"/>
    <property type="project" value="TreeGrafter"/>
</dbReference>
<feature type="domain" description="Saccharopine dehydrogenase NADP binding" evidence="3">
    <location>
        <begin position="8"/>
        <end position="142"/>
    </location>
</feature>
<gene>
    <name evidence="4" type="ORF">BSL78_16120</name>
</gene>
<dbReference type="GO" id="GO:0009247">
    <property type="term" value="P:glycolipid biosynthetic process"/>
    <property type="evidence" value="ECO:0007669"/>
    <property type="project" value="TreeGrafter"/>
</dbReference>
<reference evidence="4 5" key="1">
    <citation type="journal article" date="2017" name="PLoS Biol.">
        <title>The sea cucumber genome provides insights into morphological evolution and visceral regeneration.</title>
        <authorList>
            <person name="Zhang X."/>
            <person name="Sun L."/>
            <person name="Yuan J."/>
            <person name="Sun Y."/>
            <person name="Gao Y."/>
            <person name="Zhang L."/>
            <person name="Li S."/>
            <person name="Dai H."/>
            <person name="Hamel J.F."/>
            <person name="Liu C."/>
            <person name="Yu Y."/>
            <person name="Liu S."/>
            <person name="Lin W."/>
            <person name="Guo K."/>
            <person name="Jin S."/>
            <person name="Xu P."/>
            <person name="Storey K.B."/>
            <person name="Huan P."/>
            <person name="Zhang T."/>
            <person name="Zhou Y."/>
            <person name="Zhang J."/>
            <person name="Lin C."/>
            <person name="Li X."/>
            <person name="Xing L."/>
            <person name="Huo D."/>
            <person name="Sun M."/>
            <person name="Wang L."/>
            <person name="Mercier A."/>
            <person name="Li F."/>
            <person name="Yang H."/>
            <person name="Xiang J."/>
        </authorList>
    </citation>
    <scope>NUCLEOTIDE SEQUENCE [LARGE SCALE GENOMIC DNA]</scope>
    <source>
        <strain evidence="4">Shaxun</strain>
        <tissue evidence="4">Muscle</tissue>
    </source>
</reference>
<evidence type="ECO:0000313" key="4">
    <source>
        <dbReference type="EMBL" id="PIK47030.1"/>
    </source>
</evidence>
<dbReference type="EMBL" id="MRZV01000607">
    <property type="protein sequence ID" value="PIK47030.1"/>
    <property type="molecule type" value="Genomic_DNA"/>
</dbReference>
<dbReference type="SUPFAM" id="SSF51735">
    <property type="entry name" value="NAD(P)-binding Rossmann-fold domains"/>
    <property type="match status" value="1"/>
</dbReference>
<dbReference type="PANTHER" id="PTHR12286">
    <property type="entry name" value="SACCHAROPINE DEHYDROGENASE-LIKE OXIDOREDUCTASE"/>
    <property type="match status" value="1"/>
</dbReference>
<dbReference type="GO" id="GO:0005811">
    <property type="term" value="C:lipid droplet"/>
    <property type="evidence" value="ECO:0007669"/>
    <property type="project" value="TreeGrafter"/>
</dbReference>
<dbReference type="FunFam" id="3.40.50.720:FF:000178">
    <property type="entry name" value="Saccharopine dehydrogenase-like oxidoreductase"/>
    <property type="match status" value="1"/>
</dbReference>
<keyword evidence="2" id="KW-0472">Membrane</keyword>
<keyword evidence="5" id="KW-1185">Reference proteome</keyword>
<evidence type="ECO:0000256" key="1">
    <source>
        <dbReference type="ARBA" id="ARBA00038048"/>
    </source>
</evidence>
<dbReference type="InterPro" id="IPR036291">
    <property type="entry name" value="NAD(P)-bd_dom_sf"/>
</dbReference>
<accession>A0A2G8KGD3</accession>
<evidence type="ECO:0000259" key="3">
    <source>
        <dbReference type="Pfam" id="PF03435"/>
    </source>
</evidence>
<dbReference type="AlphaFoldDB" id="A0A2G8KGD3"/>
<dbReference type="GO" id="GO:0005886">
    <property type="term" value="C:plasma membrane"/>
    <property type="evidence" value="ECO:0007669"/>
    <property type="project" value="TreeGrafter"/>
</dbReference>
<evidence type="ECO:0000256" key="2">
    <source>
        <dbReference type="SAM" id="Phobius"/>
    </source>
</evidence>
<feature type="transmembrane region" description="Helical" evidence="2">
    <location>
        <begin position="276"/>
        <end position="295"/>
    </location>
</feature>
<protein>
    <submittedName>
        <fullName evidence="4">Putative saccharopine dehydrogenase-like oxidoreductase-like</fullName>
    </submittedName>
</protein>
<comment type="similarity">
    <text evidence="1">Belongs to the saccharopine dehydrogenase family.</text>
</comment>
<dbReference type="InterPro" id="IPR051276">
    <property type="entry name" value="Saccharopine_DH-like_oxidrdct"/>
</dbReference>
<organism evidence="4 5">
    <name type="scientific">Stichopus japonicus</name>
    <name type="common">Sea cucumber</name>
    <dbReference type="NCBI Taxonomy" id="307972"/>
    <lineage>
        <taxon>Eukaryota</taxon>
        <taxon>Metazoa</taxon>
        <taxon>Echinodermata</taxon>
        <taxon>Eleutherozoa</taxon>
        <taxon>Echinozoa</taxon>
        <taxon>Holothuroidea</taxon>
        <taxon>Aspidochirotacea</taxon>
        <taxon>Aspidochirotida</taxon>
        <taxon>Stichopodidae</taxon>
        <taxon>Apostichopus</taxon>
    </lineage>
</organism>
<dbReference type="OrthoDB" id="10268090at2759"/>
<keyword evidence="2" id="KW-0812">Transmembrane</keyword>
<dbReference type="Pfam" id="PF03435">
    <property type="entry name" value="Sacchrp_dh_NADP"/>
    <property type="match status" value="1"/>
</dbReference>
<keyword evidence="2" id="KW-1133">Transmembrane helix</keyword>
<dbReference type="Gene3D" id="3.40.50.720">
    <property type="entry name" value="NAD(P)-binding Rossmann-like Domain"/>
    <property type="match status" value="1"/>
</dbReference>
<name>A0A2G8KGD3_STIJA</name>
<evidence type="ECO:0000313" key="5">
    <source>
        <dbReference type="Proteomes" id="UP000230750"/>
    </source>
</evidence>
<dbReference type="InterPro" id="IPR005097">
    <property type="entry name" value="Sacchrp_dh_NADP-bd"/>
</dbReference>
<dbReference type="Proteomes" id="UP000230750">
    <property type="component" value="Unassembled WGS sequence"/>
</dbReference>
<proteinExistence type="inferred from homology"/>
<sequence>MAAKKFDIIVFGATGFTGKHCVKELAEVWDENPDLKWAVAGRSMEKLRSVVDWAAEKSGRDLKQVEYVCADIQDDASLNSMCQQGKLILNLVGPYHFYAMPVIQACVKNKCHHIDISGEIQFLERLQLEYHEKAKEAGIYMVESCGFDSIPADMGVIYAKKMFPGILNSVESYLSSKSGPEGSKFNFGTLNSGMNVVSHFREIQAIRNKLHPTPLPTYKPKLKVKNRVFYSDFCERWSVVFSGSDVPNVERSQRYLYEKENQRPIQYAAYATEKSLAVLLGIILVVVNLAIFAFFRCGRKLIEKYPGAFTFGAFSHEGPSDAQMAGTSFNFKFRGRGFSSEAVEKTEKEDMEIITQVDGPEMAYVATPIVMVQSALTILQEADKLPERGGVYTPAAAFYKTTLIDRCHQHGVKFSVTKPAYKL</sequence>
<dbReference type="PANTHER" id="PTHR12286:SF5">
    <property type="entry name" value="SACCHAROPINE DEHYDROGENASE-LIKE OXIDOREDUCTASE"/>
    <property type="match status" value="1"/>
</dbReference>
<comment type="caution">
    <text evidence="4">The sequence shown here is derived from an EMBL/GenBank/DDBJ whole genome shotgun (WGS) entry which is preliminary data.</text>
</comment>